<feature type="region of interest" description="Disordered" evidence="1">
    <location>
        <begin position="222"/>
        <end position="256"/>
    </location>
</feature>
<comment type="caution">
    <text evidence="2">The sequence shown here is derived from an EMBL/GenBank/DDBJ whole genome shotgun (WGS) entry which is preliminary data.</text>
</comment>
<protein>
    <submittedName>
        <fullName evidence="2">Uncharacterized protein</fullName>
    </submittedName>
</protein>
<accession>A0AAD9KQU3</accession>
<proteinExistence type="predicted"/>
<reference evidence="2" key="1">
    <citation type="journal article" date="2023" name="Mol. Biol. Evol.">
        <title>Third-Generation Sequencing Reveals the Adaptive Role of the Epigenome in Three Deep-Sea Polychaetes.</title>
        <authorList>
            <person name="Perez M."/>
            <person name="Aroh O."/>
            <person name="Sun Y."/>
            <person name="Lan Y."/>
            <person name="Juniper S.K."/>
            <person name="Young C.R."/>
            <person name="Angers B."/>
            <person name="Qian P.Y."/>
        </authorList>
    </citation>
    <scope>NUCLEOTIDE SEQUENCE</scope>
    <source>
        <strain evidence="2">R07B-5</strain>
    </source>
</reference>
<evidence type="ECO:0000313" key="2">
    <source>
        <dbReference type="EMBL" id="KAK2175999.1"/>
    </source>
</evidence>
<feature type="region of interest" description="Disordered" evidence="1">
    <location>
        <begin position="23"/>
        <end position="94"/>
    </location>
</feature>
<dbReference type="AlphaFoldDB" id="A0AAD9KQU3"/>
<sequence length="256" mass="28225">MTNNCGRVNEMPRNGRDAHARYTSARSYSENHASELARQAYSLDPYGRGRDSPGRRPRFSHHLSLSEDKEGEEASTTERVTIADSLREESDADDVTSARCHGLLEPAHAYASSSDSNTSMYDVTGLGPGSHFPWQRDIGVQCSLLTPPHESRVHSPGGDVFVPGRRLKLGVSIDSATFRSSSCRSQYTRPARSLSDSRNSPNTSLNLSGTSGRLGARCYSDIHLQKKTPRGTKKAEDFLDLSSSLPPSRHQNRYTR</sequence>
<keyword evidence="3" id="KW-1185">Reference proteome</keyword>
<gene>
    <name evidence="2" type="ORF">NP493_693g01000</name>
</gene>
<evidence type="ECO:0000313" key="3">
    <source>
        <dbReference type="Proteomes" id="UP001209878"/>
    </source>
</evidence>
<dbReference type="Proteomes" id="UP001209878">
    <property type="component" value="Unassembled WGS sequence"/>
</dbReference>
<evidence type="ECO:0000256" key="1">
    <source>
        <dbReference type="SAM" id="MobiDB-lite"/>
    </source>
</evidence>
<dbReference type="EMBL" id="JAODUO010000692">
    <property type="protein sequence ID" value="KAK2175999.1"/>
    <property type="molecule type" value="Genomic_DNA"/>
</dbReference>
<organism evidence="2 3">
    <name type="scientific">Ridgeia piscesae</name>
    <name type="common">Tubeworm</name>
    <dbReference type="NCBI Taxonomy" id="27915"/>
    <lineage>
        <taxon>Eukaryota</taxon>
        <taxon>Metazoa</taxon>
        <taxon>Spiralia</taxon>
        <taxon>Lophotrochozoa</taxon>
        <taxon>Annelida</taxon>
        <taxon>Polychaeta</taxon>
        <taxon>Sedentaria</taxon>
        <taxon>Canalipalpata</taxon>
        <taxon>Sabellida</taxon>
        <taxon>Siboglinidae</taxon>
        <taxon>Ridgeia</taxon>
    </lineage>
</organism>
<name>A0AAD9KQU3_RIDPI</name>
<feature type="region of interest" description="Disordered" evidence="1">
    <location>
        <begin position="184"/>
        <end position="210"/>
    </location>
</feature>